<comment type="caution">
    <text evidence="1">The sequence shown here is derived from an EMBL/GenBank/DDBJ whole genome shotgun (WGS) entry which is preliminary data.</text>
</comment>
<dbReference type="InterPro" id="IPR028082">
    <property type="entry name" value="Peripla_BP_I"/>
</dbReference>
<dbReference type="EMBL" id="JALIDZ010000009">
    <property type="protein sequence ID" value="MCT8973945.1"/>
    <property type="molecule type" value="Genomic_DNA"/>
</dbReference>
<evidence type="ECO:0000313" key="1">
    <source>
        <dbReference type="EMBL" id="MCT8973945.1"/>
    </source>
</evidence>
<dbReference type="PANTHER" id="PTHR35271:SF1">
    <property type="entry name" value="ABC TRANSPORTER, SUBSTRATE-BINDING LIPOPROTEIN"/>
    <property type="match status" value="1"/>
</dbReference>
<proteinExistence type="predicted"/>
<dbReference type="InterPro" id="IPR007487">
    <property type="entry name" value="ABC_transpt-TYRBP-like"/>
</dbReference>
<dbReference type="Pfam" id="PF04392">
    <property type="entry name" value="ABC_sub_bind"/>
    <property type="match status" value="1"/>
</dbReference>
<accession>A0AAW5R3H5</accession>
<protein>
    <submittedName>
        <fullName evidence="1">ABC transporter substrate-binding protein</fullName>
    </submittedName>
</protein>
<dbReference type="PANTHER" id="PTHR35271">
    <property type="entry name" value="ABC TRANSPORTER, SUBSTRATE-BINDING LIPOPROTEIN-RELATED"/>
    <property type="match status" value="1"/>
</dbReference>
<sequence length="303" mass="32378">MNVTAAHAEPKTIAIANFGDHPALQLVIDGLKESMAERGYDDVTFTYDQVNWERNVIPQMLAKIAADKPDVVVTITTPVTQTAVRALQDPSIPVVFAAVQDPVVAGLVPDWSTAAPNMTGASNLVDMDGTLAFVKELMPDLTRLGVPYNPGDDADNALRERLVEFAPKHGIELVLVGVDNVNDLPQRIQSLNGKVDAIYVFPSNLFQPATAQIAAIAERIGVPAFNGLPAPVEKGEMLASYSVDWPKIGASAAGIVDQVFKGKKVSEIPPTVPTPADHSVVISKPQVERWGVTVPDAYADSVQ</sequence>
<evidence type="ECO:0000313" key="2">
    <source>
        <dbReference type="Proteomes" id="UP001320898"/>
    </source>
</evidence>
<reference evidence="1 2" key="1">
    <citation type="submission" date="2022-04" db="EMBL/GenBank/DDBJ databases">
        <authorList>
            <person name="Ye Y.-Q."/>
            <person name="Du Z.-J."/>
        </authorList>
    </citation>
    <scope>NUCLEOTIDE SEQUENCE [LARGE SCALE GENOMIC DNA]</scope>
    <source>
        <strain evidence="1 2">A6E488</strain>
    </source>
</reference>
<dbReference type="SUPFAM" id="SSF53822">
    <property type="entry name" value="Periplasmic binding protein-like I"/>
    <property type="match status" value="1"/>
</dbReference>
<dbReference type="Proteomes" id="UP001320898">
    <property type="component" value="Unassembled WGS sequence"/>
</dbReference>
<dbReference type="AlphaFoldDB" id="A0AAW5R3H5"/>
<organism evidence="1 2">
    <name type="scientific">Microbaculum marinisediminis</name>
    <dbReference type="NCBI Taxonomy" id="2931392"/>
    <lineage>
        <taxon>Bacteria</taxon>
        <taxon>Pseudomonadati</taxon>
        <taxon>Pseudomonadota</taxon>
        <taxon>Alphaproteobacteria</taxon>
        <taxon>Hyphomicrobiales</taxon>
        <taxon>Tepidamorphaceae</taxon>
        <taxon>Microbaculum</taxon>
    </lineage>
</organism>
<name>A0AAW5R3H5_9HYPH</name>
<dbReference type="Gene3D" id="3.40.50.2300">
    <property type="match status" value="2"/>
</dbReference>
<dbReference type="RefSeq" id="WP_261617526.1">
    <property type="nucleotide sequence ID" value="NZ_JALIDZ010000009.1"/>
</dbReference>
<keyword evidence="2" id="KW-1185">Reference proteome</keyword>
<gene>
    <name evidence="1" type="ORF">MUB46_18925</name>
</gene>
<dbReference type="CDD" id="cd06325">
    <property type="entry name" value="PBP1_ABC_unchar_transporter"/>
    <property type="match status" value="1"/>
</dbReference>